<dbReference type="InterPro" id="IPR013325">
    <property type="entry name" value="RNA_pol_sigma_r2"/>
</dbReference>
<dbReference type="RefSeq" id="WP_354369915.1">
    <property type="nucleotide sequence ID" value="NZ_JBEPLN010000063.1"/>
</dbReference>
<protein>
    <submittedName>
        <fullName evidence="1">Competence protein ComX</fullName>
    </submittedName>
</protein>
<evidence type="ECO:0000313" key="1">
    <source>
        <dbReference type="EMBL" id="MET3635230.1"/>
    </source>
</evidence>
<name>A0ABV2JI52_9STRE</name>
<dbReference type="Proteomes" id="UP001549037">
    <property type="component" value="Unassembled WGS sequence"/>
</dbReference>
<keyword evidence="2" id="KW-1185">Reference proteome</keyword>
<gene>
    <name evidence="1" type="ORF">ABID28_001895</name>
</gene>
<evidence type="ECO:0000313" key="2">
    <source>
        <dbReference type="Proteomes" id="UP001549037"/>
    </source>
</evidence>
<dbReference type="SUPFAM" id="SSF88946">
    <property type="entry name" value="Sigma2 domain of RNA polymerase sigma factors"/>
    <property type="match status" value="1"/>
</dbReference>
<comment type="caution">
    <text evidence="1">The sequence shown here is derived from an EMBL/GenBank/DDBJ whole genome shotgun (WGS) entry which is preliminary data.</text>
</comment>
<sequence length="163" mass="19935">MQEENQKDFEAIYKKVAAIVNKTRQNYYIKLWDYDDWHQEGRIILYRLLRDFPEFRKDDPKLFTYFKTKFINHANDVVRAQESQKRRFSKMAYEEIGEMGDSICQDRLFLDEIVAFEDALSRFESTLNYKEKVQYKQFLRGERFRGQKVMKSRLQSYLSDFKN</sequence>
<reference evidence="1 2" key="1">
    <citation type="submission" date="2024-06" db="EMBL/GenBank/DDBJ databases">
        <title>Genomic Encyclopedia of Type Strains, Phase IV (KMG-IV): sequencing the most valuable type-strain genomes for metagenomic binning, comparative biology and taxonomic classification.</title>
        <authorList>
            <person name="Goeker M."/>
        </authorList>
    </citation>
    <scope>NUCLEOTIDE SEQUENCE [LARGE SCALE GENOMIC DNA]</scope>
    <source>
        <strain evidence="1 2">DSM 28302</strain>
    </source>
</reference>
<proteinExistence type="predicted"/>
<accession>A0ABV2JI52</accession>
<organism evidence="1 2">
    <name type="scientific">Streptococcus porcorum</name>
    <dbReference type="NCBI Taxonomy" id="701526"/>
    <lineage>
        <taxon>Bacteria</taxon>
        <taxon>Bacillati</taxon>
        <taxon>Bacillota</taxon>
        <taxon>Bacilli</taxon>
        <taxon>Lactobacillales</taxon>
        <taxon>Streptococcaceae</taxon>
        <taxon>Streptococcus</taxon>
    </lineage>
</organism>
<dbReference type="EMBL" id="JBEPLN010000063">
    <property type="protein sequence ID" value="MET3635230.1"/>
    <property type="molecule type" value="Genomic_DNA"/>
</dbReference>